<keyword evidence="2" id="KW-1185">Reference proteome</keyword>
<gene>
    <name evidence="1" type="ORF">K452DRAFT_307474</name>
</gene>
<accession>A0A6A6BJ66</accession>
<evidence type="ECO:0000313" key="1">
    <source>
        <dbReference type="EMBL" id="KAF2143324.1"/>
    </source>
</evidence>
<dbReference type="Proteomes" id="UP000799438">
    <property type="component" value="Unassembled WGS sequence"/>
</dbReference>
<dbReference type="RefSeq" id="XP_033399036.1">
    <property type="nucleotide sequence ID" value="XM_033543071.1"/>
</dbReference>
<dbReference type="EMBL" id="ML995482">
    <property type="protein sequence ID" value="KAF2143324.1"/>
    <property type="molecule type" value="Genomic_DNA"/>
</dbReference>
<dbReference type="AlphaFoldDB" id="A0A6A6BJ66"/>
<protein>
    <submittedName>
        <fullName evidence="1">Uncharacterized protein</fullName>
    </submittedName>
</protein>
<organism evidence="1 2">
    <name type="scientific">Aplosporella prunicola CBS 121167</name>
    <dbReference type="NCBI Taxonomy" id="1176127"/>
    <lineage>
        <taxon>Eukaryota</taxon>
        <taxon>Fungi</taxon>
        <taxon>Dikarya</taxon>
        <taxon>Ascomycota</taxon>
        <taxon>Pezizomycotina</taxon>
        <taxon>Dothideomycetes</taxon>
        <taxon>Dothideomycetes incertae sedis</taxon>
        <taxon>Botryosphaeriales</taxon>
        <taxon>Aplosporellaceae</taxon>
        <taxon>Aplosporella</taxon>
    </lineage>
</organism>
<dbReference type="GeneID" id="54300568"/>
<evidence type="ECO:0000313" key="2">
    <source>
        <dbReference type="Proteomes" id="UP000799438"/>
    </source>
</evidence>
<name>A0A6A6BJ66_9PEZI</name>
<proteinExistence type="predicted"/>
<sequence>MPLWNQLPSLEPEICRERILHALTCPARMEQQDSRPAQVRPTAPAVPSLCHTYNGVHITWLWEAVAAEEPRPCRNFSRRAFCPPAVCVRKESPDSEIKTVNFSAAADGRLMILPVR</sequence>
<reference evidence="1" key="1">
    <citation type="journal article" date="2020" name="Stud. Mycol.">
        <title>101 Dothideomycetes genomes: a test case for predicting lifestyles and emergence of pathogens.</title>
        <authorList>
            <person name="Haridas S."/>
            <person name="Albert R."/>
            <person name="Binder M."/>
            <person name="Bloem J."/>
            <person name="Labutti K."/>
            <person name="Salamov A."/>
            <person name="Andreopoulos B."/>
            <person name="Baker S."/>
            <person name="Barry K."/>
            <person name="Bills G."/>
            <person name="Bluhm B."/>
            <person name="Cannon C."/>
            <person name="Castanera R."/>
            <person name="Culley D."/>
            <person name="Daum C."/>
            <person name="Ezra D."/>
            <person name="Gonzalez J."/>
            <person name="Henrissat B."/>
            <person name="Kuo A."/>
            <person name="Liang C."/>
            <person name="Lipzen A."/>
            <person name="Lutzoni F."/>
            <person name="Magnuson J."/>
            <person name="Mondo S."/>
            <person name="Nolan M."/>
            <person name="Ohm R."/>
            <person name="Pangilinan J."/>
            <person name="Park H.-J."/>
            <person name="Ramirez L."/>
            <person name="Alfaro M."/>
            <person name="Sun H."/>
            <person name="Tritt A."/>
            <person name="Yoshinaga Y."/>
            <person name="Zwiers L.-H."/>
            <person name="Turgeon B."/>
            <person name="Goodwin S."/>
            <person name="Spatafora J."/>
            <person name="Crous P."/>
            <person name="Grigoriev I."/>
        </authorList>
    </citation>
    <scope>NUCLEOTIDE SEQUENCE</scope>
    <source>
        <strain evidence="1">CBS 121167</strain>
    </source>
</reference>